<dbReference type="EMBL" id="CM037016">
    <property type="protein sequence ID" value="KAH7679797.1"/>
    <property type="molecule type" value="Genomic_DNA"/>
</dbReference>
<dbReference type="EC" id="3.6.1.22" evidence="1"/>
<comment type="caution">
    <text evidence="1">The sequence shown here is derived from an EMBL/GenBank/DDBJ whole genome shotgun (WGS) entry which is preliminary data.</text>
</comment>
<accession>A0ACB7VYR7</accession>
<keyword evidence="2" id="KW-1185">Reference proteome</keyword>
<evidence type="ECO:0000313" key="1">
    <source>
        <dbReference type="EMBL" id="KAH7679797.1"/>
    </source>
</evidence>
<protein>
    <submittedName>
        <fullName evidence="1">NAD(+) diphosphatase protein</fullName>
        <ecNumber evidence="1">3.6.1.13</ecNumber>
        <ecNumber evidence="1">3.6.1.22</ecNumber>
    </submittedName>
</protein>
<organism evidence="1 2">
    <name type="scientific">Dioscorea alata</name>
    <name type="common">Purple yam</name>
    <dbReference type="NCBI Taxonomy" id="55571"/>
    <lineage>
        <taxon>Eukaryota</taxon>
        <taxon>Viridiplantae</taxon>
        <taxon>Streptophyta</taxon>
        <taxon>Embryophyta</taxon>
        <taxon>Tracheophyta</taxon>
        <taxon>Spermatophyta</taxon>
        <taxon>Magnoliopsida</taxon>
        <taxon>Liliopsida</taxon>
        <taxon>Dioscoreales</taxon>
        <taxon>Dioscoreaceae</taxon>
        <taxon>Dioscorea</taxon>
    </lineage>
</organism>
<gene>
    <name evidence="1" type="ORF">IHE45_06G082300</name>
</gene>
<dbReference type="EC" id="3.6.1.13" evidence="1"/>
<dbReference type="Proteomes" id="UP000827976">
    <property type="component" value="Chromosome 6"/>
</dbReference>
<reference evidence="2" key="1">
    <citation type="journal article" date="2022" name="Nat. Commun.">
        <title>Chromosome evolution and the genetic basis of agronomically important traits in greater yam.</title>
        <authorList>
            <person name="Bredeson J.V."/>
            <person name="Lyons J.B."/>
            <person name="Oniyinde I.O."/>
            <person name="Okereke N.R."/>
            <person name="Kolade O."/>
            <person name="Nnabue I."/>
            <person name="Nwadili C.O."/>
            <person name="Hribova E."/>
            <person name="Parker M."/>
            <person name="Nwogha J."/>
            <person name="Shu S."/>
            <person name="Carlson J."/>
            <person name="Kariba R."/>
            <person name="Muthemba S."/>
            <person name="Knop K."/>
            <person name="Barton G.J."/>
            <person name="Sherwood A.V."/>
            <person name="Lopez-Montes A."/>
            <person name="Asiedu R."/>
            <person name="Jamnadass R."/>
            <person name="Muchugi A."/>
            <person name="Goodstein D."/>
            <person name="Egesi C.N."/>
            <person name="Featherston J."/>
            <person name="Asfaw A."/>
            <person name="Simpson G.G."/>
            <person name="Dolezel J."/>
            <person name="Hendre P.S."/>
            <person name="Van Deynze A."/>
            <person name="Kumar P.L."/>
            <person name="Obidiegwu J.E."/>
            <person name="Bhattacharjee R."/>
            <person name="Rokhsar D.S."/>
        </authorList>
    </citation>
    <scope>NUCLEOTIDE SEQUENCE [LARGE SCALE GENOMIC DNA]</scope>
    <source>
        <strain evidence="2">cv. TDa95/00328</strain>
    </source>
</reference>
<sequence>MVAMVSRQGRQDQRYNHNGHRLIVGCIPYRIKMDKQSEQVEVLVITSQKGHGMMFPKGGWELGETMKEGACREVMEEAGVQGDVEYLLGKWGYKSKRHDIFHEAFMFSLKVTEELVQWPEMVSRNRKWATIDEARQGCQHAWMKEALETLVLLLSIMKKC</sequence>
<evidence type="ECO:0000313" key="2">
    <source>
        <dbReference type="Proteomes" id="UP000827976"/>
    </source>
</evidence>
<keyword evidence="1" id="KW-0378">Hydrolase</keyword>
<proteinExistence type="predicted"/>
<name>A0ACB7VYR7_DIOAL</name>